<keyword evidence="4" id="KW-0238">DNA-binding</keyword>
<dbReference type="GO" id="GO:0008270">
    <property type="term" value="F:zinc ion binding"/>
    <property type="evidence" value="ECO:0007669"/>
    <property type="project" value="InterPro"/>
</dbReference>
<keyword evidence="3" id="KW-0805">Transcription regulation</keyword>
<evidence type="ECO:0000256" key="7">
    <source>
        <dbReference type="SAM" id="MobiDB-lite"/>
    </source>
</evidence>
<evidence type="ECO:0000256" key="5">
    <source>
        <dbReference type="ARBA" id="ARBA00023163"/>
    </source>
</evidence>
<proteinExistence type="predicted"/>
<dbReference type="AlphaFoldDB" id="A0A137PF01"/>
<evidence type="ECO:0000256" key="1">
    <source>
        <dbReference type="ARBA" id="ARBA00022723"/>
    </source>
</evidence>
<keyword evidence="2" id="KW-0862">Zinc</keyword>
<dbReference type="EMBL" id="KQ964434">
    <property type="protein sequence ID" value="KXN73584.1"/>
    <property type="molecule type" value="Genomic_DNA"/>
</dbReference>
<evidence type="ECO:0000313" key="9">
    <source>
        <dbReference type="EMBL" id="KXN73584.1"/>
    </source>
</evidence>
<dbReference type="STRING" id="796925.A0A137PF01"/>
<dbReference type="PANTHER" id="PTHR31313">
    <property type="entry name" value="TY1 ENHANCER ACTIVATOR"/>
    <property type="match status" value="1"/>
</dbReference>
<accession>A0A137PF01</accession>
<dbReference type="SMART" id="SM00906">
    <property type="entry name" value="Fungal_trans"/>
    <property type="match status" value="1"/>
</dbReference>
<sequence>MSNPTQNTSGNLCQQCKRQQASSSSVLCSGCILRSANAIYNLGDPDLGATINAELNAHQPPGTSGTGSGDPFQNGGLFNLYSNIETFSEHELNQALYTEGGNLNFLNQPFPAGLPPRMAQQAGQRNTPNSSSPHQPSQDQSTSQQQSEANRFSSPPYEEEDELNGIWVGDKNSADNVFYYGVFPGSLLGNSKKETQEVCEKMATLFEETAIEDNLPMSIKEEPISTAAKRHLLDLYFKYHYPFFPILDKTAIMDQFDKGKIPSLLLNAIFAVAYFYTDEKSMGFFAQFKDRSKEEVAEQFESLAKQCLDECFSEAELPTIQALLLMTLYHHRASISNNVWLYSGMATRMAMELGLHKDCESLFSTTNDNQDQELNKKIWWGCFILDTLYSTMLGRPLSIQQELSDVKLPVIADDEDNQQVIIVENTFIAFAKLAKILGKLNRLLTSVKLKSNLRERANRSLECMTSLKNWFKGLPAPLKQLNLDQPINLAEMKNCSSQNILAPYLHLMYHASCIVGQTLCHTDSLFRIVTPNMMKDAVTSANEITRIMTAMENVFAKHGPAFLHYPSYVSSFLFMHKIKLSPPTPNLTHDPNYSLLISCLQSLHKLSERLENGRFSTNVITGLCEHLRIPLPEVYANLRQKSLVSQGVNTPGSGHPGFFAGQFPPQFLQSLQTSAAAFQADGSFDPNHLQNIAAQFNQGGQPQASFIISAPAGSSMMEGGQRFANYPQGDIPMSFIRPEDIIAMGGNMNDPMLGMSSNIHQGQQATITPLPDDATTYVSQQSYQAPVSQHPPHQPHAVPSQHQAPAQNQHQVPSQSHHAQSQQFQQYTHPQQAYTMPPQQAYTTAHMHQQQPGYQTSQPMYSTQPGYAPNYQQGQQQQQQHPPTSQQQQPQAGANQHMYAYQGQVPSQAPPHGYPNQGYGHQQGGH</sequence>
<gene>
    <name evidence="9" type="ORF">CONCODRAFT_106633</name>
</gene>
<dbReference type="GO" id="GO:0003677">
    <property type="term" value="F:DNA binding"/>
    <property type="evidence" value="ECO:0007669"/>
    <property type="project" value="UniProtKB-KW"/>
</dbReference>
<feature type="region of interest" description="Disordered" evidence="7">
    <location>
        <begin position="107"/>
        <end position="161"/>
    </location>
</feature>
<dbReference type="InterPro" id="IPR007219">
    <property type="entry name" value="XnlR_reg_dom"/>
</dbReference>
<dbReference type="CDD" id="cd12148">
    <property type="entry name" value="fungal_TF_MHR"/>
    <property type="match status" value="1"/>
</dbReference>
<dbReference type="OrthoDB" id="39175at2759"/>
<dbReference type="InterPro" id="IPR051615">
    <property type="entry name" value="Transcr_Regulatory_Elem"/>
</dbReference>
<feature type="region of interest" description="Disordered" evidence="7">
    <location>
        <begin position="843"/>
        <end position="926"/>
    </location>
</feature>
<feature type="domain" description="Xylanolytic transcriptional activator regulatory" evidence="8">
    <location>
        <begin position="339"/>
        <end position="415"/>
    </location>
</feature>
<dbReference type="Pfam" id="PF04082">
    <property type="entry name" value="Fungal_trans"/>
    <property type="match status" value="1"/>
</dbReference>
<dbReference type="OMA" id="AMACTIH"/>
<dbReference type="PANTHER" id="PTHR31313:SF81">
    <property type="entry name" value="TY1 ENHANCER ACTIVATOR"/>
    <property type="match status" value="1"/>
</dbReference>
<protein>
    <recommendedName>
        <fullName evidence="8">Xylanolytic transcriptional activator regulatory domain-containing protein</fullName>
    </recommendedName>
</protein>
<evidence type="ECO:0000256" key="6">
    <source>
        <dbReference type="ARBA" id="ARBA00023242"/>
    </source>
</evidence>
<feature type="compositionally biased region" description="Low complexity" evidence="7">
    <location>
        <begin position="864"/>
        <end position="897"/>
    </location>
</feature>
<keyword evidence="10" id="KW-1185">Reference proteome</keyword>
<dbReference type="GO" id="GO:0006351">
    <property type="term" value="P:DNA-templated transcription"/>
    <property type="evidence" value="ECO:0007669"/>
    <property type="project" value="InterPro"/>
</dbReference>
<feature type="compositionally biased region" description="Polar residues" evidence="7">
    <location>
        <begin position="843"/>
        <end position="863"/>
    </location>
</feature>
<dbReference type="Proteomes" id="UP000070444">
    <property type="component" value="Unassembled WGS sequence"/>
</dbReference>
<evidence type="ECO:0000256" key="4">
    <source>
        <dbReference type="ARBA" id="ARBA00023125"/>
    </source>
</evidence>
<keyword evidence="5" id="KW-0804">Transcription</keyword>
<feature type="compositionally biased region" description="Low complexity" evidence="7">
    <location>
        <begin position="130"/>
        <end position="147"/>
    </location>
</feature>
<organism evidence="9 10">
    <name type="scientific">Conidiobolus coronatus (strain ATCC 28846 / CBS 209.66 / NRRL 28638)</name>
    <name type="common">Delacroixia coronata</name>
    <dbReference type="NCBI Taxonomy" id="796925"/>
    <lineage>
        <taxon>Eukaryota</taxon>
        <taxon>Fungi</taxon>
        <taxon>Fungi incertae sedis</taxon>
        <taxon>Zoopagomycota</taxon>
        <taxon>Entomophthoromycotina</taxon>
        <taxon>Entomophthoromycetes</taxon>
        <taxon>Entomophthorales</taxon>
        <taxon>Ancylistaceae</taxon>
        <taxon>Conidiobolus</taxon>
    </lineage>
</organism>
<evidence type="ECO:0000256" key="3">
    <source>
        <dbReference type="ARBA" id="ARBA00023015"/>
    </source>
</evidence>
<feature type="compositionally biased region" description="Low complexity" evidence="7">
    <location>
        <begin position="809"/>
        <end position="826"/>
    </location>
</feature>
<reference evidence="9 10" key="1">
    <citation type="journal article" date="2015" name="Genome Biol. Evol.">
        <title>Phylogenomic analyses indicate that early fungi evolved digesting cell walls of algal ancestors of land plants.</title>
        <authorList>
            <person name="Chang Y."/>
            <person name="Wang S."/>
            <person name="Sekimoto S."/>
            <person name="Aerts A.L."/>
            <person name="Choi C."/>
            <person name="Clum A."/>
            <person name="LaButti K.M."/>
            <person name="Lindquist E.A."/>
            <person name="Yee Ngan C."/>
            <person name="Ohm R.A."/>
            <person name="Salamov A.A."/>
            <person name="Grigoriev I.V."/>
            <person name="Spatafora J.W."/>
            <person name="Berbee M.L."/>
        </authorList>
    </citation>
    <scope>NUCLEOTIDE SEQUENCE [LARGE SCALE GENOMIC DNA]</scope>
    <source>
        <strain evidence="9 10">NRRL 28638</strain>
    </source>
</reference>
<evidence type="ECO:0000256" key="2">
    <source>
        <dbReference type="ARBA" id="ARBA00022833"/>
    </source>
</evidence>
<keyword evidence="1" id="KW-0479">Metal-binding</keyword>
<keyword evidence="6" id="KW-0539">Nucleus</keyword>
<name>A0A137PF01_CONC2</name>
<evidence type="ECO:0000259" key="8">
    <source>
        <dbReference type="SMART" id="SM00906"/>
    </source>
</evidence>
<evidence type="ECO:0000313" key="10">
    <source>
        <dbReference type="Proteomes" id="UP000070444"/>
    </source>
</evidence>
<feature type="region of interest" description="Disordered" evidence="7">
    <location>
        <begin position="782"/>
        <end position="829"/>
    </location>
</feature>